<reference evidence="10 11" key="1">
    <citation type="submission" date="2020-05" db="EMBL/GenBank/DDBJ databases">
        <authorList>
            <person name="Niu N."/>
        </authorList>
    </citation>
    <scope>NUCLEOTIDE SEQUENCE [LARGE SCALE GENOMIC DNA]</scope>
    <source>
        <strain evidence="10 11">LMG10982</strain>
    </source>
</reference>
<evidence type="ECO:0000256" key="6">
    <source>
        <dbReference type="ARBA" id="ARBA00022989"/>
    </source>
</evidence>
<keyword evidence="11" id="KW-1185">Reference proteome</keyword>
<dbReference type="InterPro" id="IPR036458">
    <property type="entry name" value="Na:dicarbo_symporter_sf"/>
</dbReference>
<keyword evidence="5" id="KW-0769">Symport</keyword>
<dbReference type="GO" id="GO:0005886">
    <property type="term" value="C:plasma membrane"/>
    <property type="evidence" value="ECO:0007669"/>
    <property type="project" value="UniProtKB-SubCell"/>
</dbReference>
<dbReference type="FunFam" id="1.10.3860.10:FF:000001">
    <property type="entry name" value="C4-dicarboxylate transport protein"/>
    <property type="match status" value="1"/>
</dbReference>
<dbReference type="AlphaFoldDB" id="A0A7Y4LD75"/>
<evidence type="ECO:0000313" key="10">
    <source>
        <dbReference type="EMBL" id="NOL50287.1"/>
    </source>
</evidence>
<dbReference type="PRINTS" id="PR00173">
    <property type="entry name" value="EDTRNSPORT"/>
</dbReference>
<dbReference type="Proteomes" id="UP000541421">
    <property type="component" value="Unassembled WGS sequence"/>
</dbReference>
<sequence>MFRIFKHLYARVLLGLVLGIICGFMFPQFGIKAKFFADLFIHLIKMLITPIIFCTVSLGIAKMESMKEVGRVGVKTLFYFEVVSTIALLIGVAVALIFEPGVGMNIDPATLSSAATQRYTEMSSHAAPDILTLILSFIPKSVIGAFADGNLIQVLLFSVLFGIALSHLGTKTKQVVEGIELVSSALMKIIDYIMEVAPFAAFGAMAFTVGKYGATSLTNFLWLILCLYTTSILFIFVILGTLCRYAGVGLLPLLRYIKDELLIVLGTSTTESVLPRIMVKMEKLGCSKSIVGLVLPTGYSFNLDGAAIYLSMTVMFLAQAMNVHVSTEALIGLIIVMLFTSKGGAGVAGAALVVLTATLSAHPLIPVAGVTLVMGIDRILNEVRALTNLVGNVIATLVIAKWEKQLDLTMAKKELTSSS</sequence>
<dbReference type="PANTHER" id="PTHR42865">
    <property type="entry name" value="PROTON/GLUTAMATE-ASPARTATE SYMPORTER"/>
    <property type="match status" value="1"/>
</dbReference>
<evidence type="ECO:0000313" key="11">
    <source>
        <dbReference type="Proteomes" id="UP000541421"/>
    </source>
</evidence>
<evidence type="ECO:0000256" key="3">
    <source>
        <dbReference type="ARBA" id="ARBA00022475"/>
    </source>
</evidence>
<feature type="transmembrane region" description="Helical" evidence="9">
    <location>
        <begin position="299"/>
        <end position="318"/>
    </location>
</feature>
<dbReference type="EMBL" id="JABGBO010000010">
    <property type="protein sequence ID" value="NOL50287.1"/>
    <property type="molecule type" value="Genomic_DNA"/>
</dbReference>
<accession>A0A7Y4LD75</accession>
<gene>
    <name evidence="10" type="primary">dctA</name>
    <name evidence="10" type="ORF">HKX40_09115</name>
</gene>
<evidence type="ECO:0000256" key="4">
    <source>
        <dbReference type="ARBA" id="ARBA00022692"/>
    </source>
</evidence>
<keyword evidence="2" id="KW-0813">Transport</keyword>
<proteinExistence type="predicted"/>
<dbReference type="InterPro" id="IPR018107">
    <property type="entry name" value="Na-dicarboxylate_symporter_CS"/>
</dbReference>
<dbReference type="Pfam" id="PF00375">
    <property type="entry name" value="SDF"/>
    <property type="match status" value="1"/>
</dbReference>
<evidence type="ECO:0000256" key="9">
    <source>
        <dbReference type="SAM" id="Phobius"/>
    </source>
</evidence>
<feature type="transmembrane region" description="Helical" evidence="9">
    <location>
        <begin position="35"/>
        <end position="56"/>
    </location>
</feature>
<dbReference type="SUPFAM" id="SSF118215">
    <property type="entry name" value="Proton glutamate symport protein"/>
    <property type="match status" value="1"/>
</dbReference>
<feature type="transmembrane region" description="Helical" evidence="9">
    <location>
        <begin position="189"/>
        <end position="208"/>
    </location>
</feature>
<keyword evidence="7 9" id="KW-0472">Membrane</keyword>
<dbReference type="GO" id="GO:0070778">
    <property type="term" value="P:L-aspartate transmembrane transport"/>
    <property type="evidence" value="ECO:0007669"/>
    <property type="project" value="TreeGrafter"/>
</dbReference>
<keyword evidence="6 9" id="KW-1133">Transmembrane helix</keyword>
<feature type="transmembrane region" description="Helical" evidence="9">
    <location>
        <begin position="151"/>
        <end position="168"/>
    </location>
</feature>
<dbReference type="GO" id="GO:0015138">
    <property type="term" value="F:fumarate transmembrane transporter activity"/>
    <property type="evidence" value="ECO:0007669"/>
    <property type="project" value="TreeGrafter"/>
</dbReference>
<dbReference type="PROSITE" id="PS00714">
    <property type="entry name" value="NA_DICARBOXYL_SYMP_2"/>
    <property type="match status" value="1"/>
</dbReference>
<feature type="transmembrane region" description="Helical" evidence="9">
    <location>
        <begin position="220"/>
        <end position="240"/>
    </location>
</feature>
<dbReference type="Gene3D" id="1.10.3860.10">
    <property type="entry name" value="Sodium:dicarboxylate symporter"/>
    <property type="match status" value="1"/>
</dbReference>
<dbReference type="RefSeq" id="WP_171589270.1">
    <property type="nucleotide sequence ID" value="NZ_JABGBO010000010.1"/>
</dbReference>
<feature type="transmembrane region" description="Helical" evidence="9">
    <location>
        <begin position="12"/>
        <end position="29"/>
    </location>
</feature>
<feature type="transmembrane region" description="Helical" evidence="9">
    <location>
        <begin position="77"/>
        <end position="98"/>
    </location>
</feature>
<comment type="function">
    <text evidence="8">Responsible for the transport of dicarboxylates such as succinate, fumarate, and malate from the periplasm across the membrane.</text>
</comment>
<evidence type="ECO:0000256" key="8">
    <source>
        <dbReference type="ARBA" id="ARBA00053346"/>
    </source>
</evidence>
<evidence type="ECO:0000256" key="7">
    <source>
        <dbReference type="ARBA" id="ARBA00023136"/>
    </source>
</evidence>
<evidence type="ECO:0000256" key="5">
    <source>
        <dbReference type="ARBA" id="ARBA00022847"/>
    </source>
</evidence>
<keyword evidence="4 9" id="KW-0812">Transmembrane</keyword>
<dbReference type="NCBIfam" id="NF002461">
    <property type="entry name" value="PRK01663.1"/>
    <property type="match status" value="1"/>
</dbReference>
<protein>
    <submittedName>
        <fullName evidence="10">C4-dicarboxylate transporter DctA</fullName>
    </submittedName>
</protein>
<comment type="caution">
    <text evidence="10">The sequence shown here is derived from an EMBL/GenBank/DDBJ whole genome shotgun (WGS) entry which is preliminary data.</text>
</comment>
<name>A0A7Y4LD75_9BURK</name>
<dbReference type="GO" id="GO:0015366">
    <property type="term" value="F:malate:proton symporter activity"/>
    <property type="evidence" value="ECO:0007669"/>
    <property type="project" value="TreeGrafter"/>
</dbReference>
<keyword evidence="3" id="KW-1003">Cell membrane</keyword>
<comment type="subcellular location">
    <subcellularLocation>
        <location evidence="1">Cell membrane</location>
        <topology evidence="1">Multi-pass membrane protein</topology>
    </subcellularLocation>
</comment>
<dbReference type="PANTHER" id="PTHR42865:SF1">
    <property type="entry name" value="AEROBIC C4-DICARBOXYLATE TRANSPORT PROTEIN"/>
    <property type="match status" value="1"/>
</dbReference>
<dbReference type="GO" id="GO:0015141">
    <property type="term" value="F:succinate transmembrane transporter activity"/>
    <property type="evidence" value="ECO:0007669"/>
    <property type="project" value="TreeGrafter"/>
</dbReference>
<evidence type="ECO:0000256" key="2">
    <source>
        <dbReference type="ARBA" id="ARBA00022448"/>
    </source>
</evidence>
<organism evidence="10 11">
    <name type="scientific">Pelistega europaea</name>
    <dbReference type="NCBI Taxonomy" id="106147"/>
    <lineage>
        <taxon>Bacteria</taxon>
        <taxon>Pseudomonadati</taxon>
        <taxon>Pseudomonadota</taxon>
        <taxon>Betaproteobacteria</taxon>
        <taxon>Burkholderiales</taxon>
        <taxon>Alcaligenaceae</taxon>
        <taxon>Pelistega</taxon>
    </lineage>
</organism>
<evidence type="ECO:0000256" key="1">
    <source>
        <dbReference type="ARBA" id="ARBA00004651"/>
    </source>
</evidence>
<dbReference type="InterPro" id="IPR001991">
    <property type="entry name" value="Na-dicarboxylate_symporter"/>
</dbReference>